<accession>A0A4E9DPZ1</accession>
<feature type="domain" description="Heterokaryon incompatibility" evidence="2">
    <location>
        <begin position="124"/>
        <end position="277"/>
    </location>
</feature>
<gene>
    <name evidence="3" type="ORF">FUG_LOCUS114793</name>
</gene>
<evidence type="ECO:0000313" key="3">
    <source>
        <dbReference type="EMBL" id="VIO54248.1"/>
    </source>
</evidence>
<evidence type="ECO:0000256" key="1">
    <source>
        <dbReference type="SAM" id="Phobius"/>
    </source>
</evidence>
<proteinExistence type="predicted"/>
<reference evidence="3" key="1">
    <citation type="submission" date="2019-04" db="EMBL/GenBank/DDBJ databases">
        <authorList>
            <person name="Melise S."/>
            <person name="Noan J."/>
            <person name="Okalmin O."/>
        </authorList>
    </citation>
    <scope>NUCLEOTIDE SEQUENCE</scope>
    <source>
        <strain evidence="3">FN9</strain>
    </source>
</reference>
<dbReference type="PANTHER" id="PTHR24148">
    <property type="entry name" value="ANKYRIN REPEAT DOMAIN-CONTAINING PROTEIN 39 HOMOLOG-RELATED"/>
    <property type="match status" value="1"/>
</dbReference>
<keyword evidence="1" id="KW-0472">Membrane</keyword>
<evidence type="ECO:0000259" key="2">
    <source>
        <dbReference type="Pfam" id="PF06985"/>
    </source>
</evidence>
<dbReference type="InterPro" id="IPR010730">
    <property type="entry name" value="HET"/>
</dbReference>
<keyword evidence="1" id="KW-0812">Transmembrane</keyword>
<dbReference type="EMBL" id="CAAKMV010000088">
    <property type="protein sequence ID" value="VIO54248.1"/>
    <property type="molecule type" value="Genomic_DNA"/>
</dbReference>
<organism evidence="3">
    <name type="scientific">Gibberella zeae</name>
    <name type="common">Wheat head blight fungus</name>
    <name type="synonym">Fusarium graminearum</name>
    <dbReference type="NCBI Taxonomy" id="5518"/>
    <lineage>
        <taxon>Eukaryota</taxon>
        <taxon>Fungi</taxon>
        <taxon>Dikarya</taxon>
        <taxon>Ascomycota</taxon>
        <taxon>Pezizomycotina</taxon>
        <taxon>Sordariomycetes</taxon>
        <taxon>Hypocreomycetidae</taxon>
        <taxon>Hypocreales</taxon>
        <taxon>Nectriaceae</taxon>
        <taxon>Fusarium</taxon>
    </lineage>
</organism>
<dbReference type="AlphaFoldDB" id="A0A4E9DPZ1"/>
<dbReference type="InterPro" id="IPR052895">
    <property type="entry name" value="HetReg/Transcr_Mod"/>
</dbReference>
<name>A0A4E9DPZ1_GIBZA</name>
<keyword evidence="1" id="KW-1133">Transmembrane helix</keyword>
<protein>
    <recommendedName>
        <fullName evidence="2">Heterokaryon incompatibility domain-containing protein</fullName>
    </recommendedName>
</protein>
<feature type="transmembrane region" description="Helical" evidence="1">
    <location>
        <begin position="6"/>
        <end position="32"/>
    </location>
</feature>
<dbReference type="Pfam" id="PF06985">
    <property type="entry name" value="HET"/>
    <property type="match status" value="1"/>
</dbReference>
<sequence>MGLYWLYTSMVFMCVTSVSLLLQISVYGTLLLSWSMLEMGDNLHDIGQSSASLHQFFQAYCNRWRDIVESERLARRLESSKDASPAYSSLGEGEMRLLVLEPGAQDSLVRCKLYTCSQNDRVPYQALSYTWGDPTKVQSIKCNGEDLQIASNLYQALLHLRHPRRTRILWIDAICINQDDSTERGQQVQLMRNIYAQATQVIAWLGEGTRESVIAFTYLSQDPHSTRRGLLSNESWEPIGLDFIIEPHKTYHYKDDLTCLTKLLERPWFRRLWVLQEVVHGENVIVMAGNETVSWGLLAKSVQKLYRSGLILGKSSEKAQAGAAAVIEMESIRRSRPNLLSVLLATNSGECSDARDRLYAVLNLAHDYNPQRDIGILGPDYSLQPDEIFTRFARWCVGRGDINFLSCTTRSKASEHGDTQLPSWVPDWTDIDNHHPFARYLDRVPFQADIGLEELPHKPPRITEDNELVLFGTVVGVVEHVGSASTFNKSNMDAEPKQLIDTIVANRMWLTNCLNITQLVTGVSENQFWRTITATLTGVGYAVSEDFGQRFYKYLQLLDDMSLYAGPKSHISNSAMGYFTSQKYLSASIESSILMWASRRRFAVTQQGMMALVPNGTKPGDVITVVAGSKVPLVFREVSYRAGKYYTVLGEAFVDALMDGGFVTKHVKDYKRLGKGYNRLLFKDFLLI</sequence>
<dbReference type="Pfam" id="PF26639">
    <property type="entry name" value="Het-6_barrel"/>
    <property type="match status" value="1"/>
</dbReference>
<dbReference type="PANTHER" id="PTHR24148:SF77">
    <property type="entry name" value="HETEROKARYON INCOMPATIBILITY DOMAIN-CONTAINING PROTEIN"/>
    <property type="match status" value="1"/>
</dbReference>